<accession>A0ABT2YGF9</accession>
<evidence type="ECO:0000313" key="3">
    <source>
        <dbReference type="Proteomes" id="UP001209701"/>
    </source>
</evidence>
<dbReference type="InterPro" id="IPR021095">
    <property type="entry name" value="DUF3734"/>
</dbReference>
<reference evidence="2 3" key="1">
    <citation type="submission" date="2021-11" db="EMBL/GenBank/DDBJ databases">
        <authorList>
            <person name="Liang Q."/>
            <person name="Mou H."/>
            <person name="Liu Z."/>
        </authorList>
    </citation>
    <scope>NUCLEOTIDE SEQUENCE [LARGE SCALE GENOMIC DNA]</scope>
    <source>
        <strain evidence="2 3">CHU3</strain>
    </source>
</reference>
<evidence type="ECO:0000259" key="1">
    <source>
        <dbReference type="Pfam" id="PF12536"/>
    </source>
</evidence>
<gene>
    <name evidence="2" type="ORF">LNV07_13725</name>
</gene>
<protein>
    <submittedName>
        <fullName evidence="2">DUF3734 domain-containing protein</fullName>
    </submittedName>
</protein>
<dbReference type="EMBL" id="JAJIRN010000006">
    <property type="protein sequence ID" value="MCV2369139.1"/>
    <property type="molecule type" value="Genomic_DNA"/>
</dbReference>
<name>A0ABT2YGF9_9BURK</name>
<sequence length="77" mass="9346">MRRVGRCRDLIYRSKHYETQSKDVEFSRFPMNEHWHAGHADRAQTLHSPRWLEREHREHGVHVYDLSEAPDPTIARR</sequence>
<evidence type="ECO:0000313" key="2">
    <source>
        <dbReference type="EMBL" id="MCV2369139.1"/>
    </source>
</evidence>
<organism evidence="2 3">
    <name type="scientific">Roseateles oligotrophus</name>
    <dbReference type="NCBI Taxonomy" id="1769250"/>
    <lineage>
        <taxon>Bacteria</taxon>
        <taxon>Pseudomonadati</taxon>
        <taxon>Pseudomonadota</taxon>
        <taxon>Betaproteobacteria</taxon>
        <taxon>Burkholderiales</taxon>
        <taxon>Sphaerotilaceae</taxon>
        <taxon>Roseateles</taxon>
    </lineage>
</organism>
<comment type="caution">
    <text evidence="2">The sequence shown here is derived from an EMBL/GenBank/DDBJ whole genome shotgun (WGS) entry which is preliminary data.</text>
</comment>
<feature type="domain" description="DUF3734" evidence="1">
    <location>
        <begin position="10"/>
        <end position="57"/>
    </location>
</feature>
<dbReference type="Pfam" id="PF12536">
    <property type="entry name" value="DUF3734"/>
    <property type="match status" value="1"/>
</dbReference>
<proteinExistence type="predicted"/>
<dbReference type="Proteomes" id="UP001209701">
    <property type="component" value="Unassembled WGS sequence"/>
</dbReference>
<keyword evidence="3" id="KW-1185">Reference proteome</keyword>